<dbReference type="Proteomes" id="UP000183190">
    <property type="component" value="Unassembled WGS sequence"/>
</dbReference>
<keyword evidence="2" id="KW-0815">Transposition</keyword>
<dbReference type="PANTHER" id="PTHR33258:SF1">
    <property type="entry name" value="TRANSPOSASE INSL FOR INSERTION SEQUENCE ELEMENT IS186A-RELATED"/>
    <property type="match status" value="1"/>
</dbReference>
<evidence type="ECO:0000313" key="8">
    <source>
        <dbReference type="EMBL" id="SEH85302.1"/>
    </source>
</evidence>
<sequence length="433" mass="50485">MQKYCNIVKNKLNTLIINMEKNISDFVVDPKRDFIRKSELSFSKTMRFILSMGSQTLSSELMEFYGLDQKAVSVSAVVQRRAKILPAAFLHLFHKLNESFSQTCFFHGYRLYAVDGSDIHIPTIHDDHNTHYNANIDSKGYNLMHLNALYDLMNRRYIDAVLQDSRCENEHTALISMAKKLSEDSIIIADRGYEAYNTIAHLENNGLKYVIRIKTTAGIAQKFNIPADKETDFTADILLTRRQTNEVKSNPDKFRFLNSQVVFDFLPKCSKDTYPLKFRIIRIKISEDNYETIVTNLCDDEFSAEDIKMIYKMRWGIETSFRELKYHVGLIAFHSKRKDCVIQEIFASLIMYNFSMLITENITIDDDKHNDYRYKINYAFAIHICIKFFRSAHANPLLVEELIARNKCPVRPDRIADRKTRCHSAIGFNYRLS</sequence>
<evidence type="ECO:0000256" key="4">
    <source>
        <dbReference type="ARBA" id="ARBA00023172"/>
    </source>
</evidence>
<dbReference type="GO" id="GO:0006313">
    <property type="term" value="P:DNA transposition"/>
    <property type="evidence" value="ECO:0007669"/>
    <property type="project" value="InterPro"/>
</dbReference>
<evidence type="ECO:0000256" key="1">
    <source>
        <dbReference type="ARBA" id="ARBA00010075"/>
    </source>
</evidence>
<dbReference type="OrthoDB" id="9794050at2"/>
<reference evidence="7 10" key="1">
    <citation type="submission" date="2016-10" db="EMBL/GenBank/DDBJ databases">
        <authorList>
            <person name="de Groot N.N."/>
        </authorList>
    </citation>
    <scope>NUCLEOTIDE SEQUENCE [LARGE SCALE GENOMIC DNA]</scope>
    <source>
        <strain evidence="7 10">YAD2003</strain>
    </source>
</reference>
<dbReference type="PANTHER" id="PTHR33258">
    <property type="entry name" value="TRANSPOSASE INSL FOR INSERTION SEQUENCE ELEMENT IS186A-RELATED"/>
    <property type="match status" value="1"/>
</dbReference>
<dbReference type="InterPro" id="IPR002559">
    <property type="entry name" value="Transposase_11"/>
</dbReference>
<dbReference type="NCBIfam" id="NF033592">
    <property type="entry name" value="transpos_IS4_1"/>
    <property type="match status" value="1"/>
</dbReference>
<dbReference type="EMBL" id="FNWV01000019">
    <property type="protein sequence ID" value="SEH86477.1"/>
    <property type="molecule type" value="Genomic_DNA"/>
</dbReference>
<feature type="domain" description="Transposase IS4-like" evidence="5">
    <location>
        <begin position="108"/>
        <end position="354"/>
    </location>
</feature>
<comment type="similarity">
    <text evidence="1">Belongs to the transposase 11 family.</text>
</comment>
<evidence type="ECO:0000313" key="7">
    <source>
        <dbReference type="EMBL" id="SEH58057.1"/>
    </source>
</evidence>
<evidence type="ECO:0000313" key="6">
    <source>
        <dbReference type="EMBL" id="SEH53153.1"/>
    </source>
</evidence>
<dbReference type="Gene3D" id="3.90.350.10">
    <property type="entry name" value="Transposase Inhibitor Protein From Tn5, Chain A, domain 1"/>
    <property type="match status" value="1"/>
</dbReference>
<dbReference type="InterPro" id="IPR047952">
    <property type="entry name" value="Transpos_IS4"/>
</dbReference>
<dbReference type="InterPro" id="IPR012337">
    <property type="entry name" value="RNaseH-like_sf"/>
</dbReference>
<dbReference type="AlphaFoldDB" id="A0A1H6JG43"/>
<dbReference type="GO" id="GO:0004803">
    <property type="term" value="F:transposase activity"/>
    <property type="evidence" value="ECO:0007669"/>
    <property type="project" value="InterPro"/>
</dbReference>
<gene>
    <name evidence="6" type="ORF">SAMN02910265_01321</name>
    <name evidence="7" type="ORF">SAMN02910265_01608</name>
    <name evidence="8" type="ORF">SAMN02910265_03036</name>
    <name evidence="9" type="ORF">SAMN02910265_03103</name>
</gene>
<evidence type="ECO:0000259" key="5">
    <source>
        <dbReference type="Pfam" id="PF01609"/>
    </source>
</evidence>
<organism evidence="7 10">
    <name type="scientific">Ruminococcus flavefaciens</name>
    <dbReference type="NCBI Taxonomy" id="1265"/>
    <lineage>
        <taxon>Bacteria</taxon>
        <taxon>Bacillati</taxon>
        <taxon>Bacillota</taxon>
        <taxon>Clostridia</taxon>
        <taxon>Eubacteriales</taxon>
        <taxon>Oscillospiraceae</taxon>
        <taxon>Ruminococcus</taxon>
    </lineage>
</organism>
<dbReference type="EMBL" id="FNWV01000004">
    <property type="protein sequence ID" value="SEH58057.1"/>
    <property type="molecule type" value="Genomic_DNA"/>
</dbReference>
<keyword evidence="4" id="KW-0233">DNA recombination</keyword>
<evidence type="ECO:0000313" key="9">
    <source>
        <dbReference type="EMBL" id="SEH86477.1"/>
    </source>
</evidence>
<evidence type="ECO:0000256" key="3">
    <source>
        <dbReference type="ARBA" id="ARBA00023125"/>
    </source>
</evidence>
<evidence type="ECO:0000313" key="10">
    <source>
        <dbReference type="Proteomes" id="UP000183190"/>
    </source>
</evidence>
<accession>A0A1H6JG43</accession>
<protein>
    <submittedName>
        <fullName evidence="7">Transposase DDE domain-containing protein</fullName>
    </submittedName>
</protein>
<proteinExistence type="inferred from homology"/>
<evidence type="ECO:0000256" key="2">
    <source>
        <dbReference type="ARBA" id="ARBA00022578"/>
    </source>
</evidence>
<dbReference type="EMBL" id="FNWV01000003">
    <property type="protein sequence ID" value="SEH53153.1"/>
    <property type="molecule type" value="Genomic_DNA"/>
</dbReference>
<dbReference type="EMBL" id="FNWV01000018">
    <property type="protein sequence ID" value="SEH85302.1"/>
    <property type="molecule type" value="Genomic_DNA"/>
</dbReference>
<dbReference type="Pfam" id="PF01609">
    <property type="entry name" value="DDE_Tnp_1"/>
    <property type="match status" value="1"/>
</dbReference>
<keyword evidence="3" id="KW-0238">DNA-binding</keyword>
<dbReference type="GO" id="GO:0003677">
    <property type="term" value="F:DNA binding"/>
    <property type="evidence" value="ECO:0007669"/>
    <property type="project" value="UniProtKB-KW"/>
</dbReference>
<name>A0A1H6JG43_RUMFL</name>
<dbReference type="SUPFAM" id="SSF53098">
    <property type="entry name" value="Ribonuclease H-like"/>
    <property type="match status" value="1"/>
</dbReference>